<gene>
    <name evidence="5" type="ORF">O6P43_010615</name>
</gene>
<dbReference type="EMBL" id="JARAOO010000004">
    <property type="protein sequence ID" value="KAJ7972775.1"/>
    <property type="molecule type" value="Genomic_DNA"/>
</dbReference>
<sequence length="211" mass="21751">MSQAQPERPQPDQFPQQEPIKYGDVFNVCGELASKPIVPQDAATMQSAESQVFGHTQKGGPAVVMQSAAIINQKAGLVGSDDVTNVASKDGVAVSETKVGGNSIVTETVGGQVVGQYVEPEVPINSPGRVLDRDSITIGEALEATALSAGDKPVKQTDAAAIQAAEVRATGSDEIPSAGIGAMAQSAATLNTRTMRYANQTKLSDVISVST</sequence>
<feature type="region of interest" description="Disordered" evidence="3">
    <location>
        <begin position="1"/>
        <end position="20"/>
    </location>
</feature>
<dbReference type="InterPro" id="IPR042971">
    <property type="entry name" value="LEA_SMP"/>
</dbReference>
<feature type="domain" description="SMP" evidence="4">
    <location>
        <begin position="136"/>
        <end position="193"/>
    </location>
</feature>
<evidence type="ECO:0000259" key="4">
    <source>
        <dbReference type="Pfam" id="PF04927"/>
    </source>
</evidence>
<organism evidence="5 6">
    <name type="scientific">Quillaja saponaria</name>
    <name type="common">Soap bark tree</name>
    <dbReference type="NCBI Taxonomy" id="32244"/>
    <lineage>
        <taxon>Eukaryota</taxon>
        <taxon>Viridiplantae</taxon>
        <taxon>Streptophyta</taxon>
        <taxon>Embryophyta</taxon>
        <taxon>Tracheophyta</taxon>
        <taxon>Spermatophyta</taxon>
        <taxon>Magnoliopsida</taxon>
        <taxon>eudicotyledons</taxon>
        <taxon>Gunneridae</taxon>
        <taxon>Pentapetalae</taxon>
        <taxon>rosids</taxon>
        <taxon>fabids</taxon>
        <taxon>Fabales</taxon>
        <taxon>Quillajaceae</taxon>
        <taxon>Quillaja</taxon>
    </lineage>
</organism>
<evidence type="ECO:0000256" key="3">
    <source>
        <dbReference type="SAM" id="MobiDB-lite"/>
    </source>
</evidence>
<comment type="caution">
    <text evidence="5">The sequence shown here is derived from an EMBL/GenBank/DDBJ whole genome shotgun (WGS) entry which is preliminary data.</text>
</comment>
<keyword evidence="6" id="KW-1185">Reference proteome</keyword>
<feature type="domain" description="SMP" evidence="4">
    <location>
        <begin position="20"/>
        <end position="74"/>
    </location>
</feature>
<name>A0AAD7VEP3_QUISA</name>
<evidence type="ECO:0000313" key="5">
    <source>
        <dbReference type="EMBL" id="KAJ7972775.1"/>
    </source>
</evidence>
<comment type="similarity">
    <text evidence="1">Belongs to the LEA type SMP family.</text>
</comment>
<dbReference type="KEGG" id="qsa:O6P43_010615"/>
<accession>A0AAD7VEP3</accession>
<dbReference type="Pfam" id="PF04927">
    <property type="entry name" value="SMP"/>
    <property type="match status" value="2"/>
</dbReference>
<reference evidence="5" key="1">
    <citation type="journal article" date="2023" name="Science">
        <title>Elucidation of the pathway for biosynthesis of saponin adjuvants from the soapbark tree.</title>
        <authorList>
            <person name="Reed J."/>
            <person name="Orme A."/>
            <person name="El-Demerdash A."/>
            <person name="Owen C."/>
            <person name="Martin L.B.B."/>
            <person name="Misra R.C."/>
            <person name="Kikuchi S."/>
            <person name="Rejzek M."/>
            <person name="Martin A.C."/>
            <person name="Harkess A."/>
            <person name="Leebens-Mack J."/>
            <person name="Louveau T."/>
            <person name="Stephenson M.J."/>
            <person name="Osbourn A."/>
        </authorList>
    </citation>
    <scope>NUCLEOTIDE SEQUENCE</scope>
    <source>
        <strain evidence="5">S10</strain>
    </source>
</reference>
<evidence type="ECO:0000256" key="2">
    <source>
        <dbReference type="ARBA" id="ARBA00022737"/>
    </source>
</evidence>
<keyword evidence="2" id="KW-0677">Repeat</keyword>
<dbReference type="PANTHER" id="PTHR31174">
    <property type="entry name" value="SEED MATURATION FAMILY PROTEIN"/>
    <property type="match status" value="1"/>
</dbReference>
<dbReference type="PANTHER" id="PTHR31174:SF31">
    <property type="entry name" value="LATE EMBRYOGENESIS ABUNDANT PROTEIN 3"/>
    <property type="match status" value="1"/>
</dbReference>
<proteinExistence type="inferred from homology"/>
<evidence type="ECO:0000256" key="1">
    <source>
        <dbReference type="ARBA" id="ARBA00010733"/>
    </source>
</evidence>
<dbReference type="AlphaFoldDB" id="A0AAD7VEP3"/>
<dbReference type="Proteomes" id="UP001163823">
    <property type="component" value="Chromosome 4"/>
</dbReference>
<dbReference type="InterPro" id="IPR007011">
    <property type="entry name" value="LEA_SMP_dom"/>
</dbReference>
<evidence type="ECO:0000313" key="6">
    <source>
        <dbReference type="Proteomes" id="UP001163823"/>
    </source>
</evidence>
<protein>
    <submittedName>
        <fullName evidence="5">Late embryogenesis abundant protein D-34</fullName>
    </submittedName>
</protein>